<dbReference type="Proteomes" id="UP000051223">
    <property type="component" value="Unassembled WGS sequence"/>
</dbReference>
<name>A0A0R1YCN6_9LACO</name>
<gene>
    <name evidence="1" type="ORF">FC39_GL000146</name>
</gene>
<accession>A0A0R1YCN6</accession>
<protein>
    <submittedName>
        <fullName evidence="1">Uncharacterized protein</fullName>
    </submittedName>
</protein>
<sequence>MKKFVTSIGAITIGISLGLGIVKIISEACATDRKEENDSLISEYRNKKDRLNNF</sequence>
<reference evidence="1 2" key="1">
    <citation type="journal article" date="2015" name="Genome Announc.">
        <title>Expanding the biotechnology potential of lactobacilli through comparative genomics of 213 strains and associated genera.</title>
        <authorList>
            <person name="Sun Z."/>
            <person name="Harris H.M."/>
            <person name="McCann A."/>
            <person name="Guo C."/>
            <person name="Argimon S."/>
            <person name="Zhang W."/>
            <person name="Yang X."/>
            <person name="Jeffery I.B."/>
            <person name="Cooney J.C."/>
            <person name="Kagawa T.F."/>
            <person name="Liu W."/>
            <person name="Song Y."/>
            <person name="Salvetti E."/>
            <person name="Wrobel A."/>
            <person name="Rasinkangas P."/>
            <person name="Parkhill J."/>
            <person name="Rea M.C."/>
            <person name="O'Sullivan O."/>
            <person name="Ritari J."/>
            <person name="Douillard F.P."/>
            <person name="Paul Ross R."/>
            <person name="Yang R."/>
            <person name="Briner A.E."/>
            <person name="Felis G.E."/>
            <person name="de Vos W.M."/>
            <person name="Barrangou R."/>
            <person name="Klaenhammer T.R."/>
            <person name="Caufield P.W."/>
            <person name="Cui Y."/>
            <person name="Zhang H."/>
            <person name="O'Toole P.W."/>
        </authorList>
    </citation>
    <scope>NUCLEOTIDE SEQUENCE [LARGE SCALE GENOMIC DNA]</scope>
    <source>
        <strain evidence="1 2">DSM 5661</strain>
    </source>
</reference>
<comment type="caution">
    <text evidence="1">The sequence shown here is derived from an EMBL/GenBank/DDBJ whole genome shotgun (WGS) entry which is preliminary data.</text>
</comment>
<keyword evidence="2" id="KW-1185">Reference proteome</keyword>
<dbReference type="PATRIC" id="fig|1423754.3.peg.155"/>
<dbReference type="AlphaFoldDB" id="A0A0R1YCN6"/>
<evidence type="ECO:0000313" key="1">
    <source>
        <dbReference type="EMBL" id="KRM37497.1"/>
    </source>
</evidence>
<proteinExistence type="predicted"/>
<dbReference type="EMBL" id="AZGI01000081">
    <property type="protein sequence ID" value="KRM37497.1"/>
    <property type="molecule type" value="Genomic_DNA"/>
</dbReference>
<organism evidence="1 2">
    <name type="scientific">Lactobacillus hamsteri DSM 5661 = JCM 6256</name>
    <dbReference type="NCBI Taxonomy" id="1423754"/>
    <lineage>
        <taxon>Bacteria</taxon>
        <taxon>Bacillati</taxon>
        <taxon>Bacillota</taxon>
        <taxon>Bacilli</taxon>
        <taxon>Lactobacillales</taxon>
        <taxon>Lactobacillaceae</taxon>
        <taxon>Lactobacillus</taxon>
    </lineage>
</organism>
<dbReference type="RefSeq" id="WP_155833181.1">
    <property type="nucleotide sequence ID" value="NZ_AZGI01000081.1"/>
</dbReference>
<evidence type="ECO:0000313" key="2">
    <source>
        <dbReference type="Proteomes" id="UP000051223"/>
    </source>
</evidence>